<keyword evidence="6" id="KW-1185">Reference proteome</keyword>
<keyword evidence="1" id="KW-0805">Transcription regulation</keyword>
<name>A0ABZ2FCF2_9MICO</name>
<dbReference type="Gene3D" id="1.10.10.10">
    <property type="entry name" value="Winged helix-like DNA-binding domain superfamily/Winged helix DNA-binding domain"/>
    <property type="match status" value="1"/>
</dbReference>
<gene>
    <name evidence="5" type="ORF">N5P18_15120</name>
</gene>
<evidence type="ECO:0000256" key="1">
    <source>
        <dbReference type="ARBA" id="ARBA00023015"/>
    </source>
</evidence>
<dbReference type="EMBL" id="CP104874">
    <property type="protein sequence ID" value="WWF04977.1"/>
    <property type="molecule type" value="Genomic_DNA"/>
</dbReference>
<dbReference type="SUPFAM" id="SSF46785">
    <property type="entry name" value="Winged helix' DNA-binding domain"/>
    <property type="match status" value="1"/>
</dbReference>
<dbReference type="Pfam" id="PF09339">
    <property type="entry name" value="HTH_IclR"/>
    <property type="match status" value="1"/>
</dbReference>
<reference evidence="5 6" key="1">
    <citation type="submission" date="2022-09" db="EMBL/GenBank/DDBJ databases">
        <title>Complete genome sequence of Janibacter terrae strain COS04-44, PCL-degrading bacteria isolated from oil spilled coast.</title>
        <authorList>
            <person name="Park H."/>
            <person name="Kim J.Y."/>
            <person name="An S.H."/>
            <person name="Lee C.M."/>
            <person name="Weon H.-Y."/>
        </authorList>
    </citation>
    <scope>NUCLEOTIDE SEQUENCE [LARGE SCALE GENOMIC DNA]</scope>
    <source>
        <strain evidence="5 6">COS04-44</strain>
    </source>
</reference>
<evidence type="ECO:0000313" key="6">
    <source>
        <dbReference type="Proteomes" id="UP001381003"/>
    </source>
</evidence>
<dbReference type="SUPFAM" id="SSF55781">
    <property type="entry name" value="GAF domain-like"/>
    <property type="match status" value="1"/>
</dbReference>
<feature type="domain" description="HTH iclR-type" evidence="4">
    <location>
        <begin position="6"/>
        <end position="68"/>
    </location>
</feature>
<proteinExistence type="predicted"/>
<evidence type="ECO:0000313" key="5">
    <source>
        <dbReference type="EMBL" id="WWF04977.1"/>
    </source>
</evidence>
<dbReference type="Proteomes" id="UP001381003">
    <property type="component" value="Chromosome"/>
</dbReference>
<dbReference type="PANTHER" id="PTHR30136:SF24">
    <property type="entry name" value="HTH-TYPE TRANSCRIPTIONAL REPRESSOR ALLR"/>
    <property type="match status" value="1"/>
</dbReference>
<evidence type="ECO:0000256" key="3">
    <source>
        <dbReference type="ARBA" id="ARBA00023163"/>
    </source>
</evidence>
<dbReference type="InterPro" id="IPR036388">
    <property type="entry name" value="WH-like_DNA-bd_sf"/>
</dbReference>
<dbReference type="RefSeq" id="WP_338538125.1">
    <property type="nucleotide sequence ID" value="NZ_CP104874.1"/>
</dbReference>
<dbReference type="SMART" id="SM00346">
    <property type="entry name" value="HTH_ICLR"/>
    <property type="match status" value="1"/>
</dbReference>
<dbReference type="PANTHER" id="PTHR30136">
    <property type="entry name" value="HELIX-TURN-HELIX TRANSCRIPTIONAL REGULATOR, ICLR FAMILY"/>
    <property type="match status" value="1"/>
</dbReference>
<dbReference type="InterPro" id="IPR050707">
    <property type="entry name" value="HTH_MetabolicPath_Reg"/>
</dbReference>
<dbReference type="InterPro" id="IPR005471">
    <property type="entry name" value="Tscrpt_reg_IclR_N"/>
</dbReference>
<dbReference type="Pfam" id="PF01614">
    <property type="entry name" value="IclR_C"/>
    <property type="match status" value="1"/>
</dbReference>
<sequence length="211" mass="22167">MSTEGSQTLDRGLRILELLARDERSDGVTMSGLADTLGVGRPVVYRLVATLEEHRLVTRDEGRVRLGLGVQRLAGAVVPALRERARPVLAALADVARATAHLTVAEGDDAVALVVVEPTATDFHMAYRTGARHALTKGAAGRAIIVAREHGPRAVSSISELQSGAHGLALALERSPGDVFEASVGVVSFRALDERVLGPHLRAAARLLAAG</sequence>
<organism evidence="5 6">
    <name type="scientific">Janibacter terrae</name>
    <dbReference type="NCBI Taxonomy" id="103817"/>
    <lineage>
        <taxon>Bacteria</taxon>
        <taxon>Bacillati</taxon>
        <taxon>Actinomycetota</taxon>
        <taxon>Actinomycetes</taxon>
        <taxon>Micrococcales</taxon>
        <taxon>Intrasporangiaceae</taxon>
        <taxon>Janibacter</taxon>
    </lineage>
</organism>
<dbReference type="InterPro" id="IPR029016">
    <property type="entry name" value="GAF-like_dom_sf"/>
</dbReference>
<dbReference type="InterPro" id="IPR036390">
    <property type="entry name" value="WH_DNA-bd_sf"/>
</dbReference>
<dbReference type="PROSITE" id="PS51077">
    <property type="entry name" value="HTH_ICLR"/>
    <property type="match status" value="1"/>
</dbReference>
<dbReference type="InterPro" id="IPR014757">
    <property type="entry name" value="Tscrpt_reg_IclR_C"/>
</dbReference>
<evidence type="ECO:0000256" key="2">
    <source>
        <dbReference type="ARBA" id="ARBA00023125"/>
    </source>
</evidence>
<dbReference type="Gene3D" id="3.30.450.40">
    <property type="match status" value="1"/>
</dbReference>
<keyword evidence="2" id="KW-0238">DNA-binding</keyword>
<keyword evidence="3" id="KW-0804">Transcription</keyword>
<accession>A0ABZ2FCF2</accession>
<evidence type="ECO:0000259" key="4">
    <source>
        <dbReference type="PROSITE" id="PS51077"/>
    </source>
</evidence>
<protein>
    <submittedName>
        <fullName evidence="5">Helix-turn-helix domain-containing protein</fullName>
    </submittedName>
</protein>